<feature type="region of interest" description="Disordered" evidence="2">
    <location>
        <begin position="1"/>
        <end position="72"/>
    </location>
</feature>
<feature type="compositionally biased region" description="Polar residues" evidence="2">
    <location>
        <begin position="1"/>
        <end position="53"/>
    </location>
</feature>
<dbReference type="PANTHER" id="PTHR47214">
    <property type="entry name" value="PROTEIN ROUGH SHEATH 2 HOMOLOG"/>
    <property type="match status" value="1"/>
</dbReference>
<gene>
    <name evidence="3" type="ORF">CCAM_LOCUS32702</name>
</gene>
<dbReference type="AlphaFoldDB" id="A0A484MS41"/>
<name>A0A484MS41_9ASTE</name>
<reference evidence="3 4" key="1">
    <citation type="submission" date="2018-04" db="EMBL/GenBank/DDBJ databases">
        <authorList>
            <person name="Vogel A."/>
        </authorList>
    </citation>
    <scope>NUCLEOTIDE SEQUENCE [LARGE SCALE GENOMIC DNA]</scope>
</reference>
<organism evidence="3 4">
    <name type="scientific">Cuscuta campestris</name>
    <dbReference type="NCBI Taxonomy" id="132261"/>
    <lineage>
        <taxon>Eukaryota</taxon>
        <taxon>Viridiplantae</taxon>
        <taxon>Streptophyta</taxon>
        <taxon>Embryophyta</taxon>
        <taxon>Tracheophyta</taxon>
        <taxon>Spermatophyta</taxon>
        <taxon>Magnoliopsida</taxon>
        <taxon>eudicotyledons</taxon>
        <taxon>Gunneridae</taxon>
        <taxon>Pentapetalae</taxon>
        <taxon>asterids</taxon>
        <taxon>lamiids</taxon>
        <taxon>Solanales</taxon>
        <taxon>Convolvulaceae</taxon>
        <taxon>Cuscuteae</taxon>
        <taxon>Cuscuta</taxon>
        <taxon>Cuscuta subgen. Grammica</taxon>
        <taxon>Cuscuta sect. Cleistogrammica</taxon>
    </lineage>
</organism>
<evidence type="ECO:0000313" key="4">
    <source>
        <dbReference type="Proteomes" id="UP000595140"/>
    </source>
</evidence>
<keyword evidence="1" id="KW-0175">Coiled coil</keyword>
<feature type="coiled-coil region" evidence="1">
    <location>
        <begin position="107"/>
        <end position="172"/>
    </location>
</feature>
<dbReference type="InterPro" id="IPR052844">
    <property type="entry name" value="Leaf_Dev_Regulator"/>
</dbReference>
<accession>A0A484MS41</accession>
<evidence type="ECO:0008006" key="5">
    <source>
        <dbReference type="Google" id="ProtNLM"/>
    </source>
</evidence>
<proteinExistence type="predicted"/>
<dbReference type="Proteomes" id="UP000595140">
    <property type="component" value="Unassembled WGS sequence"/>
</dbReference>
<keyword evidence="4" id="KW-1185">Reference proteome</keyword>
<dbReference type="OrthoDB" id="2143914at2759"/>
<sequence>MASSSRGSGFLQSDPSQNLLPPWLSNPTTSSAVRPQTPSVALSLCPSTSQQPSPVIPWLQSDPMPTGLPAHHPDSNPLVAELLECCRNVGEGHHAWTAHKKEAAWRLKRVELQLESEKASKIREKREEIDSKIKALLEEQRIALDRIEGEYREQLAVLRRDAEAKEQKLSEQWASKHMRLSKFLEQLGCPPPREANPL</sequence>
<dbReference type="PANTHER" id="PTHR47214:SF3">
    <property type="entry name" value="TRANSCRIPTION FACTOR AS1"/>
    <property type="match status" value="1"/>
</dbReference>
<protein>
    <recommendedName>
        <fullName evidence="5">Transcription factor AS1</fullName>
    </recommendedName>
</protein>
<dbReference type="EMBL" id="OOIL02004257">
    <property type="protein sequence ID" value="VFQ90926.1"/>
    <property type="molecule type" value="Genomic_DNA"/>
</dbReference>
<evidence type="ECO:0000256" key="2">
    <source>
        <dbReference type="SAM" id="MobiDB-lite"/>
    </source>
</evidence>
<evidence type="ECO:0000256" key="1">
    <source>
        <dbReference type="SAM" id="Coils"/>
    </source>
</evidence>
<evidence type="ECO:0000313" key="3">
    <source>
        <dbReference type="EMBL" id="VFQ90926.1"/>
    </source>
</evidence>